<sequence length="56" mass="6546">MKFNKTPRDQDNASVRSGRKPTPNPDKTLTMRRIEAIRDLKEMGFTQEEIQQLAQE</sequence>
<organism evidence="2 3">
    <name type="scientific">Shewanella cutis</name>
    <dbReference type="NCBI Taxonomy" id="2766780"/>
    <lineage>
        <taxon>Bacteria</taxon>
        <taxon>Pseudomonadati</taxon>
        <taxon>Pseudomonadota</taxon>
        <taxon>Gammaproteobacteria</taxon>
        <taxon>Alteromonadales</taxon>
        <taxon>Shewanellaceae</taxon>
        <taxon>Shewanella</taxon>
    </lineage>
</organism>
<keyword evidence="3" id="KW-1185">Reference proteome</keyword>
<proteinExistence type="predicted"/>
<feature type="region of interest" description="Disordered" evidence="1">
    <location>
        <begin position="1"/>
        <end position="29"/>
    </location>
</feature>
<reference evidence="2 3" key="1">
    <citation type="submission" date="2020-08" db="EMBL/GenBank/DDBJ databases">
        <title>Whole genome sequence of Shewanella sp strain PS-2.</title>
        <authorList>
            <person name="Das S.K."/>
        </authorList>
    </citation>
    <scope>NUCLEOTIDE SEQUENCE [LARGE SCALE GENOMIC DNA]</scope>
    <source>
        <strain evidence="2 3">PS-2</strain>
    </source>
</reference>
<evidence type="ECO:0000313" key="2">
    <source>
        <dbReference type="EMBL" id="MCG9966028.1"/>
    </source>
</evidence>
<feature type="compositionally biased region" description="Basic and acidic residues" evidence="1">
    <location>
        <begin position="1"/>
        <end position="11"/>
    </location>
</feature>
<protein>
    <submittedName>
        <fullName evidence="2">Thyroid hormone receptor interactor 11-like protein</fullName>
    </submittedName>
</protein>
<accession>A0ABS9R0A0</accession>
<evidence type="ECO:0000256" key="1">
    <source>
        <dbReference type="SAM" id="MobiDB-lite"/>
    </source>
</evidence>
<dbReference type="EMBL" id="JACSDI010000023">
    <property type="protein sequence ID" value="MCG9966028.1"/>
    <property type="molecule type" value="Genomic_DNA"/>
</dbReference>
<comment type="caution">
    <text evidence="2">The sequence shown here is derived from an EMBL/GenBank/DDBJ whole genome shotgun (WGS) entry which is preliminary data.</text>
</comment>
<gene>
    <name evidence="2" type="ORF">H9J30_19220</name>
</gene>
<name>A0ABS9R0A0_9GAMM</name>
<dbReference type="Proteomes" id="UP000829384">
    <property type="component" value="Unassembled WGS sequence"/>
</dbReference>
<evidence type="ECO:0000313" key="3">
    <source>
        <dbReference type="Proteomes" id="UP000829384"/>
    </source>
</evidence>